<comment type="caution">
    <text evidence="1">The sequence shown here is derived from an EMBL/GenBank/DDBJ whole genome shotgun (WGS) entry which is preliminary data.</text>
</comment>
<name>A0ABT0X293_9ACTN</name>
<reference evidence="1" key="1">
    <citation type="journal article" date="2023" name="Int. J. Syst. Evol. Microbiol.">
        <title>Streptomyces meridianus sp. nov. isolated from brackish water of the Tagus estuary in Alcochete, Portugal.</title>
        <authorList>
            <person name="Santos J.D.N."/>
            <person name="Klimek D."/>
            <person name="Calusinska M."/>
            <person name="Lobo Da Cunha A."/>
            <person name="Catita J."/>
            <person name="Goncalves H."/>
            <person name="Gonzalez I."/>
            <person name="Reyes F."/>
            <person name="Lage O.M."/>
        </authorList>
    </citation>
    <scope>NUCLEOTIDE SEQUENCE</scope>
    <source>
        <strain evidence="1">MTZ3.1</strain>
    </source>
</reference>
<keyword evidence="2" id="KW-1185">Reference proteome</keyword>
<organism evidence="1 2">
    <name type="scientific">Streptomyces meridianus</name>
    <dbReference type="NCBI Taxonomy" id="2938945"/>
    <lineage>
        <taxon>Bacteria</taxon>
        <taxon>Bacillati</taxon>
        <taxon>Actinomycetota</taxon>
        <taxon>Actinomycetes</taxon>
        <taxon>Kitasatosporales</taxon>
        <taxon>Streptomycetaceae</taxon>
        <taxon>Streptomyces</taxon>
    </lineage>
</organism>
<gene>
    <name evidence="1" type="ORF">M1E25_04715</name>
</gene>
<dbReference type="RefSeq" id="WP_251410159.1">
    <property type="nucleotide sequence ID" value="NZ_JAMQGM010000011.1"/>
</dbReference>
<sequence length="101" mass="10729">MEHGRTAEAGGGDPRVARLRQAVARLRRELAGHPADLPDRTVAEDELAVLDAMVSTGFPEVPRLRHSLLLVAGAVGSVSALGAALREVRKAVEIFTDPQGR</sequence>
<accession>A0ABT0X293</accession>
<dbReference type="EMBL" id="JAMQGM010000011">
    <property type="protein sequence ID" value="MCM2576661.1"/>
    <property type="molecule type" value="Genomic_DNA"/>
</dbReference>
<protein>
    <submittedName>
        <fullName evidence="1">DUF5955 family protein</fullName>
    </submittedName>
</protein>
<evidence type="ECO:0000313" key="1">
    <source>
        <dbReference type="EMBL" id="MCM2576661.1"/>
    </source>
</evidence>
<proteinExistence type="predicted"/>
<dbReference type="InterPro" id="IPR045999">
    <property type="entry name" value="DUF5955"/>
</dbReference>
<dbReference type="Pfam" id="PF19380">
    <property type="entry name" value="DUF5955"/>
    <property type="match status" value="1"/>
</dbReference>
<evidence type="ECO:0000313" key="2">
    <source>
        <dbReference type="Proteomes" id="UP001167160"/>
    </source>
</evidence>
<dbReference type="Proteomes" id="UP001167160">
    <property type="component" value="Unassembled WGS sequence"/>
</dbReference>